<reference evidence="2 3" key="1">
    <citation type="submission" date="2017-11" db="EMBL/GenBank/DDBJ databases">
        <title>Isolation and Characterization of Methanofollis Species from Methane Seep Offshore SW Taiwan.</title>
        <authorList>
            <person name="Teng N.-H."/>
            <person name="Lai M.-C."/>
            <person name="Chen S.-C."/>
        </authorList>
    </citation>
    <scope>NUCLEOTIDE SEQUENCE [LARGE SCALE GENOMIC DNA]</scope>
    <source>
        <strain evidence="2 3">FWC-SCC2</strain>
    </source>
</reference>
<dbReference type="InterPro" id="IPR050407">
    <property type="entry name" value="Geranylgeranyl_reductase"/>
</dbReference>
<dbReference type="SUPFAM" id="SSF51905">
    <property type="entry name" value="FAD/NAD(P)-binding domain"/>
    <property type="match status" value="1"/>
</dbReference>
<dbReference type="InterPro" id="IPR011777">
    <property type="entry name" value="Geranylgeranyl_Rdtase_fam"/>
</dbReference>
<gene>
    <name evidence="2" type="ORF">CUJ86_03955</name>
</gene>
<dbReference type="Gene3D" id="3.50.50.60">
    <property type="entry name" value="FAD/NAD(P)-binding domain"/>
    <property type="match status" value="1"/>
</dbReference>
<dbReference type="Pfam" id="PF01494">
    <property type="entry name" value="FAD_binding_3"/>
    <property type="match status" value="1"/>
</dbReference>
<dbReference type="EMBL" id="PGCL01000002">
    <property type="protein sequence ID" value="TAJ44483.1"/>
    <property type="molecule type" value="Genomic_DNA"/>
</dbReference>
<evidence type="ECO:0000313" key="3">
    <source>
        <dbReference type="Proteomes" id="UP000292580"/>
    </source>
</evidence>
<feature type="domain" description="FAD-binding" evidence="1">
    <location>
        <begin position="2"/>
        <end position="209"/>
    </location>
</feature>
<sequence>MYDVAVVGAGPAGSAAAGACAEAGLSVVCIEEHATPGFPAQCAGLLSSAAFAECRVSERPVLNRVTGARIVSDLGSHLEFDAGTTKAYVVDRTALDAEMAAAAASAGAVFWPKTTVTGMAGGHLSTCGAFGRREVEARMVIAADGPRGGIARMLGMKRSPYYLSGIQAEVPLSCEQHLVEIHPDAAPQFFGWVIPCGEGRARVGLCGLRDVKQDFFRFASPYLRGCTHLVTGTIPLGPMPQTYGQRTLFVGDAAGFPKPTSGGGVYTGVRSARHAASVAVAACDADDFSDESLSAYERLWTDDFGRELSLGMRFWRLRQDLSAEDIDRLLTTLSDPAIRDQIIRYGDMDRPGVLARRLMRNPRFLLSVSAIAGTSIRAFLKDLIS</sequence>
<dbReference type="GO" id="GO:0016628">
    <property type="term" value="F:oxidoreductase activity, acting on the CH-CH group of donors, NAD or NADP as acceptor"/>
    <property type="evidence" value="ECO:0007669"/>
    <property type="project" value="InterPro"/>
</dbReference>
<dbReference type="OrthoDB" id="46008at2157"/>
<dbReference type="PANTHER" id="PTHR42685:SF18">
    <property type="entry name" value="DIGERANYLGERANYLGLYCEROPHOSPHOLIPID REDUCTASE"/>
    <property type="match status" value="1"/>
</dbReference>
<organism evidence="2 3">
    <name type="scientific">Methanofollis fontis</name>
    <dbReference type="NCBI Taxonomy" id="2052832"/>
    <lineage>
        <taxon>Archaea</taxon>
        <taxon>Methanobacteriati</taxon>
        <taxon>Methanobacteriota</taxon>
        <taxon>Stenosarchaea group</taxon>
        <taxon>Methanomicrobia</taxon>
        <taxon>Methanomicrobiales</taxon>
        <taxon>Methanomicrobiaceae</taxon>
        <taxon>Methanofollis</taxon>
    </lineage>
</organism>
<accession>A0A483CT29</accession>
<dbReference type="PRINTS" id="PR00420">
    <property type="entry name" value="RNGMNOXGNASE"/>
</dbReference>
<evidence type="ECO:0000259" key="1">
    <source>
        <dbReference type="Pfam" id="PF01494"/>
    </source>
</evidence>
<dbReference type="RefSeq" id="WP_130646274.1">
    <property type="nucleotide sequence ID" value="NZ_PGCL01000002.1"/>
</dbReference>
<name>A0A483CT29_9EURY</name>
<comment type="caution">
    <text evidence="2">The sequence shown here is derived from an EMBL/GenBank/DDBJ whole genome shotgun (WGS) entry which is preliminary data.</text>
</comment>
<dbReference type="Proteomes" id="UP000292580">
    <property type="component" value="Unassembled WGS sequence"/>
</dbReference>
<dbReference type="NCBIfam" id="TIGR02032">
    <property type="entry name" value="GG-red-SF"/>
    <property type="match status" value="1"/>
</dbReference>
<proteinExistence type="predicted"/>
<dbReference type="InterPro" id="IPR002938">
    <property type="entry name" value="FAD-bd"/>
</dbReference>
<dbReference type="AlphaFoldDB" id="A0A483CT29"/>
<keyword evidence="3" id="KW-1185">Reference proteome</keyword>
<dbReference type="InterPro" id="IPR036188">
    <property type="entry name" value="FAD/NAD-bd_sf"/>
</dbReference>
<evidence type="ECO:0000313" key="2">
    <source>
        <dbReference type="EMBL" id="TAJ44483.1"/>
    </source>
</evidence>
<protein>
    <submittedName>
        <fullName evidence="2">NAD(P)/FAD-dependent oxidoreductase</fullName>
    </submittedName>
</protein>
<dbReference type="PANTHER" id="PTHR42685">
    <property type="entry name" value="GERANYLGERANYL DIPHOSPHATE REDUCTASE"/>
    <property type="match status" value="1"/>
</dbReference>
<dbReference type="GO" id="GO:0071949">
    <property type="term" value="F:FAD binding"/>
    <property type="evidence" value="ECO:0007669"/>
    <property type="project" value="InterPro"/>
</dbReference>